<organism evidence="2 4">
    <name type="scientific">Apilactobacillus kunkeei</name>
    <dbReference type="NCBI Taxonomy" id="148814"/>
    <lineage>
        <taxon>Bacteria</taxon>
        <taxon>Bacillati</taxon>
        <taxon>Bacillota</taxon>
        <taxon>Bacilli</taxon>
        <taxon>Lactobacillales</taxon>
        <taxon>Lactobacillaceae</taxon>
        <taxon>Apilactobacillus</taxon>
    </lineage>
</organism>
<evidence type="ECO:0000313" key="3">
    <source>
        <dbReference type="Proteomes" id="UP000067203"/>
    </source>
</evidence>
<dbReference type="EMBL" id="CP012920">
    <property type="protein sequence ID" value="ALJ30764.1"/>
    <property type="molecule type" value="Genomic_DNA"/>
</dbReference>
<dbReference type="STRING" id="148814.APS55_00265"/>
<sequence>MASLSTVATDKKWDVNDIVISIDGIVPDIYASGDVFTLEYDQDHITISSDVYGNGIRIINHNGQATLTVNVSRLSNIYAKMMAADQAYYDAQHTITITTPVERITTTTASIQKKPNISAGNEAPNASIAFKCINADASAV</sequence>
<dbReference type="AlphaFoldDB" id="A0A087EMT8"/>
<dbReference type="RefSeq" id="WP_034532510.1">
    <property type="nucleotide sequence ID" value="NZ_BAABVX010000009.1"/>
</dbReference>
<accession>A0A087EMT8</accession>
<reference evidence="1 3" key="2">
    <citation type="journal article" date="2016" name="PeerJ">
        <title>Genome sequencing and analysis of the first complete genome of Lactobacillus kunkeei strain MP2, an Apis mellifera gut isolate.</title>
        <authorList>
            <person name="Asenjo F."/>
            <person name="Olmos A."/>
            <person name="Henriquez-Piskulich P."/>
            <person name="Polanco V."/>
            <person name="Aldea P."/>
            <person name="Ugalde J.A."/>
            <person name="Trombert A.N."/>
        </authorList>
    </citation>
    <scope>NUCLEOTIDE SEQUENCE [LARGE SCALE GENOMIC DNA]</scope>
    <source>
        <strain evidence="1 3">MP2</strain>
    </source>
</reference>
<dbReference type="KEGG" id="lku:APS55_00265"/>
<dbReference type="eggNOG" id="ENOG5030BDA">
    <property type="taxonomic scope" value="Bacteria"/>
</dbReference>
<evidence type="ECO:0000313" key="1">
    <source>
        <dbReference type="EMBL" id="ALJ30764.1"/>
    </source>
</evidence>
<reference evidence="2 4" key="3">
    <citation type="journal article" date="2016" name="Syst. Appl. Microbiol.">
        <title>Genomic characterization of a fructophilic bee symbiont Lactobacillus kunkeei reveals its niche-specific adaptation.</title>
        <authorList>
            <person name="Maeno S."/>
            <person name="Tanizawa Y."/>
            <person name="Kanesaki Y."/>
            <person name="Kubota E."/>
            <person name="Kumar H."/>
            <person name="Dicks L."/>
            <person name="Salminen S."/>
            <person name="Nakagawa J."/>
            <person name="Arita M."/>
            <person name="Endo A."/>
        </authorList>
    </citation>
    <scope>NUCLEOTIDE SEQUENCE [LARGE SCALE GENOMIC DNA]</scope>
    <source>
        <strain evidence="2 4">FF30-6</strain>
    </source>
</reference>
<evidence type="ECO:0000313" key="2">
    <source>
        <dbReference type="EMBL" id="GAT90051.1"/>
    </source>
</evidence>
<reference evidence="3" key="1">
    <citation type="submission" date="2015-10" db="EMBL/GenBank/DDBJ databases">
        <title>Bioinformatic analysis of the first complete genome sequence of Lactobacillus kunkeei strain MP2, an Apis mellifera gut isolate.</title>
        <authorList>
            <person name="Asenjo F."/>
            <person name="Olmos A."/>
            <person name="Henriquez-Piskulich P."/>
            <person name="Aldea P."/>
            <person name="Ugalde J.A."/>
            <person name="Trombert A.N."/>
        </authorList>
    </citation>
    <scope>NUCLEOTIDE SEQUENCE [LARGE SCALE GENOMIC DNA]</scope>
    <source>
        <strain evidence="3">MP2</strain>
    </source>
</reference>
<dbReference type="EMBL" id="BDDX01000001">
    <property type="protein sequence ID" value="GAT90051.1"/>
    <property type="molecule type" value="Genomic_DNA"/>
</dbReference>
<evidence type="ECO:0000313" key="4">
    <source>
        <dbReference type="Proteomes" id="UP000186588"/>
    </source>
</evidence>
<dbReference type="PATRIC" id="fig|148814.7.peg.845"/>
<gene>
    <name evidence="1" type="ORF">APS55_00265</name>
    <name evidence="2" type="ORF">FF306_00142</name>
</gene>
<dbReference type="Proteomes" id="UP000186588">
    <property type="component" value="Unassembled WGS sequence"/>
</dbReference>
<name>A0A087EMT8_9LACO</name>
<protein>
    <submittedName>
        <fullName evidence="2">Uncharacterized protein</fullName>
    </submittedName>
</protein>
<dbReference type="Proteomes" id="UP000067203">
    <property type="component" value="Chromosome"/>
</dbReference>
<proteinExistence type="predicted"/>
<dbReference type="OrthoDB" id="9795531at2"/>